<reference evidence="8 9" key="1">
    <citation type="journal article" date="2011" name="Science">
        <title>The Selaginella genome identifies genetic changes associated with the evolution of vascular plants.</title>
        <authorList>
            <person name="Banks J.A."/>
            <person name="Nishiyama T."/>
            <person name="Hasebe M."/>
            <person name="Bowman J.L."/>
            <person name="Gribskov M."/>
            <person name="dePamphilis C."/>
            <person name="Albert V.A."/>
            <person name="Aono N."/>
            <person name="Aoyama T."/>
            <person name="Ambrose B.A."/>
            <person name="Ashton N.W."/>
            <person name="Axtell M.J."/>
            <person name="Barker E."/>
            <person name="Barker M.S."/>
            <person name="Bennetzen J.L."/>
            <person name="Bonawitz N.D."/>
            <person name="Chapple C."/>
            <person name="Cheng C."/>
            <person name="Correa L.G."/>
            <person name="Dacre M."/>
            <person name="DeBarry J."/>
            <person name="Dreyer I."/>
            <person name="Elias M."/>
            <person name="Engstrom E.M."/>
            <person name="Estelle M."/>
            <person name="Feng L."/>
            <person name="Finet C."/>
            <person name="Floyd S.K."/>
            <person name="Frommer W.B."/>
            <person name="Fujita T."/>
            <person name="Gramzow L."/>
            <person name="Gutensohn M."/>
            <person name="Harholt J."/>
            <person name="Hattori M."/>
            <person name="Heyl A."/>
            <person name="Hirai T."/>
            <person name="Hiwatashi Y."/>
            <person name="Ishikawa M."/>
            <person name="Iwata M."/>
            <person name="Karol K.G."/>
            <person name="Koehler B."/>
            <person name="Kolukisaoglu U."/>
            <person name="Kubo M."/>
            <person name="Kurata T."/>
            <person name="Lalonde S."/>
            <person name="Li K."/>
            <person name="Li Y."/>
            <person name="Litt A."/>
            <person name="Lyons E."/>
            <person name="Manning G."/>
            <person name="Maruyama T."/>
            <person name="Michael T.P."/>
            <person name="Mikami K."/>
            <person name="Miyazaki S."/>
            <person name="Morinaga S."/>
            <person name="Murata T."/>
            <person name="Mueller-Roeber B."/>
            <person name="Nelson D.R."/>
            <person name="Obara M."/>
            <person name="Oguri Y."/>
            <person name="Olmstead R.G."/>
            <person name="Onodera N."/>
            <person name="Petersen B.L."/>
            <person name="Pils B."/>
            <person name="Prigge M."/>
            <person name="Rensing S.A."/>
            <person name="Riano-Pachon D.M."/>
            <person name="Roberts A.W."/>
            <person name="Sato Y."/>
            <person name="Scheller H.V."/>
            <person name="Schulz B."/>
            <person name="Schulz C."/>
            <person name="Shakirov E.V."/>
            <person name="Shibagaki N."/>
            <person name="Shinohara N."/>
            <person name="Shippen D.E."/>
            <person name="Soerensen I."/>
            <person name="Sotooka R."/>
            <person name="Sugimoto N."/>
            <person name="Sugita M."/>
            <person name="Sumikawa N."/>
            <person name="Tanurdzic M."/>
            <person name="Theissen G."/>
            <person name="Ulvskov P."/>
            <person name="Wakazuki S."/>
            <person name="Weng J.K."/>
            <person name="Willats W.W."/>
            <person name="Wipf D."/>
            <person name="Wolf P.G."/>
            <person name="Yang L."/>
            <person name="Zimmer A.D."/>
            <person name="Zhu Q."/>
            <person name="Mitros T."/>
            <person name="Hellsten U."/>
            <person name="Loque D."/>
            <person name="Otillar R."/>
            <person name="Salamov A."/>
            <person name="Schmutz J."/>
            <person name="Shapiro H."/>
            <person name="Lindquist E."/>
            <person name="Lucas S."/>
            <person name="Rokhsar D."/>
            <person name="Grigoriev I.V."/>
        </authorList>
    </citation>
    <scope>NUCLEOTIDE SEQUENCE [LARGE SCALE GENOMIC DNA]</scope>
</reference>
<keyword evidence="4" id="KW-0408">Iron</keyword>
<dbReference type="GO" id="GO:0140647">
    <property type="term" value="P:P450-containing electron transport chain"/>
    <property type="evidence" value="ECO:0007669"/>
    <property type="project" value="InterPro"/>
</dbReference>
<dbReference type="PANTHER" id="PTHR23426:SF65">
    <property type="entry name" value="FERREDOXIN-2, MITOCHONDRIAL"/>
    <property type="match status" value="1"/>
</dbReference>
<dbReference type="SUPFAM" id="SSF54292">
    <property type="entry name" value="2Fe-2S ferredoxin-like"/>
    <property type="match status" value="1"/>
</dbReference>
<dbReference type="FunCoup" id="D8RPW7">
    <property type="interactions" value="1613"/>
</dbReference>
<dbReference type="Gene3D" id="3.10.20.30">
    <property type="match status" value="1"/>
</dbReference>
<dbReference type="OMA" id="NRPENWR"/>
<evidence type="ECO:0000256" key="4">
    <source>
        <dbReference type="ARBA" id="ARBA00023004"/>
    </source>
</evidence>
<accession>D8RPW7</accession>
<dbReference type="GO" id="GO:0005739">
    <property type="term" value="C:mitochondrion"/>
    <property type="evidence" value="ECO:0000318"/>
    <property type="project" value="GO_Central"/>
</dbReference>
<evidence type="ECO:0000256" key="6">
    <source>
        <dbReference type="ARBA" id="ARBA00034078"/>
    </source>
</evidence>
<keyword evidence="3" id="KW-0479">Metal-binding</keyword>
<feature type="domain" description="2Fe-2S ferredoxin-type" evidence="7">
    <location>
        <begin position="1"/>
        <end position="102"/>
    </location>
</feature>
<dbReference type="GO" id="GO:0009055">
    <property type="term" value="F:electron transfer activity"/>
    <property type="evidence" value="ECO:0000318"/>
    <property type="project" value="GO_Central"/>
</dbReference>
<feature type="non-terminal residue" evidence="8">
    <location>
        <position position="1"/>
    </location>
</feature>
<dbReference type="PANTHER" id="PTHR23426">
    <property type="entry name" value="FERREDOXIN/ADRENODOXIN"/>
    <property type="match status" value="1"/>
</dbReference>
<keyword evidence="5" id="KW-0411">Iron-sulfur</keyword>
<comment type="cofactor">
    <cofactor evidence="6">
        <name>[2Fe-2S] cluster</name>
        <dbReference type="ChEBI" id="CHEBI:190135"/>
    </cofactor>
</comment>
<organism evidence="9">
    <name type="scientific">Selaginella moellendorffii</name>
    <name type="common">Spikemoss</name>
    <dbReference type="NCBI Taxonomy" id="88036"/>
    <lineage>
        <taxon>Eukaryota</taxon>
        <taxon>Viridiplantae</taxon>
        <taxon>Streptophyta</taxon>
        <taxon>Embryophyta</taxon>
        <taxon>Tracheophyta</taxon>
        <taxon>Lycopodiopsida</taxon>
        <taxon>Selaginellales</taxon>
        <taxon>Selaginellaceae</taxon>
        <taxon>Selaginella</taxon>
    </lineage>
</organism>
<name>D8RPW7_SELML</name>
<dbReference type="GO" id="GO:0022900">
    <property type="term" value="P:electron transport chain"/>
    <property type="evidence" value="ECO:0000318"/>
    <property type="project" value="GO_Central"/>
</dbReference>
<dbReference type="GO" id="GO:0046872">
    <property type="term" value="F:metal ion binding"/>
    <property type="evidence" value="ECO:0007669"/>
    <property type="project" value="UniProtKB-KW"/>
</dbReference>
<dbReference type="eggNOG" id="ENOG502RXME">
    <property type="taxonomic scope" value="Eukaryota"/>
</dbReference>
<keyword evidence="9" id="KW-1185">Reference proteome</keyword>
<dbReference type="InterPro" id="IPR001041">
    <property type="entry name" value="2Fe-2S_ferredoxin-type"/>
</dbReference>
<dbReference type="AlphaFoldDB" id="D8RPW7"/>
<evidence type="ECO:0000256" key="1">
    <source>
        <dbReference type="ARBA" id="ARBA00010914"/>
    </source>
</evidence>
<sequence>DGKGDVLKTSVKSGEKVLRNVMRENKLELYGLYGKLMNCGGGGSCGTCIVEILEGQELLSQPTSAEKKHLKQKPGTWRLACQTIVGDKSNAGKVVVQRLPQKKK</sequence>
<evidence type="ECO:0000256" key="3">
    <source>
        <dbReference type="ARBA" id="ARBA00022723"/>
    </source>
</evidence>
<proteinExistence type="inferred from homology"/>
<evidence type="ECO:0000256" key="5">
    <source>
        <dbReference type="ARBA" id="ARBA00023014"/>
    </source>
</evidence>
<dbReference type="OrthoDB" id="5987010at2759"/>
<dbReference type="GO" id="GO:0051537">
    <property type="term" value="F:2 iron, 2 sulfur cluster binding"/>
    <property type="evidence" value="ECO:0007669"/>
    <property type="project" value="UniProtKB-KW"/>
</dbReference>
<dbReference type="Pfam" id="PF00111">
    <property type="entry name" value="Fer2"/>
    <property type="match status" value="1"/>
</dbReference>
<dbReference type="EMBL" id="GL377586">
    <property type="protein sequence ID" value="EFJ25552.1"/>
    <property type="molecule type" value="Genomic_DNA"/>
</dbReference>
<evidence type="ECO:0000256" key="2">
    <source>
        <dbReference type="ARBA" id="ARBA00022714"/>
    </source>
</evidence>
<dbReference type="PROSITE" id="PS51085">
    <property type="entry name" value="2FE2S_FER_2"/>
    <property type="match status" value="1"/>
</dbReference>
<gene>
    <name evidence="8" type="ORF">SELMODRAFT_59158</name>
</gene>
<dbReference type="KEGG" id="smo:SELMODRAFT_59158"/>
<dbReference type="STRING" id="88036.D8RPW7"/>
<dbReference type="Proteomes" id="UP000001514">
    <property type="component" value="Unassembled WGS sequence"/>
</dbReference>
<comment type="similarity">
    <text evidence="1">Belongs to the adrenodoxin/putidaredoxin family.</text>
</comment>
<dbReference type="InterPro" id="IPR001055">
    <property type="entry name" value="Adrenodoxin-like"/>
</dbReference>
<dbReference type="Gramene" id="EFJ25552">
    <property type="protein sequence ID" value="EFJ25552"/>
    <property type="gene ID" value="SELMODRAFT_59158"/>
</dbReference>
<dbReference type="InParanoid" id="D8RPW7"/>
<evidence type="ECO:0000259" key="7">
    <source>
        <dbReference type="PROSITE" id="PS51085"/>
    </source>
</evidence>
<protein>
    <recommendedName>
        <fullName evidence="7">2Fe-2S ferredoxin-type domain-containing protein</fullName>
    </recommendedName>
</protein>
<dbReference type="InterPro" id="IPR036010">
    <property type="entry name" value="2Fe-2S_ferredoxin-like_sf"/>
</dbReference>
<evidence type="ECO:0000313" key="8">
    <source>
        <dbReference type="EMBL" id="EFJ25552.1"/>
    </source>
</evidence>
<dbReference type="HOGENOM" id="CLU_082632_10_4_1"/>
<keyword evidence="2" id="KW-0001">2Fe-2S</keyword>
<dbReference type="InterPro" id="IPR012675">
    <property type="entry name" value="Beta-grasp_dom_sf"/>
</dbReference>
<evidence type="ECO:0000313" key="9">
    <source>
        <dbReference type="Proteomes" id="UP000001514"/>
    </source>
</evidence>
<feature type="non-terminal residue" evidence="8">
    <location>
        <position position="104"/>
    </location>
</feature>